<feature type="binding site" evidence="8">
    <location>
        <position position="239"/>
    </location>
    <ligand>
        <name>substrate</name>
    </ligand>
</feature>
<evidence type="ECO:0000256" key="9">
    <source>
        <dbReference type="PROSITE-ProRule" id="PRU10125"/>
    </source>
</evidence>
<comment type="similarity">
    <text evidence="2 8">Belongs to the diaminopimelate epimerase family.</text>
</comment>
<dbReference type="Gene3D" id="3.10.310.10">
    <property type="entry name" value="Diaminopimelate Epimerase, Chain A, domain 1"/>
    <property type="match status" value="2"/>
</dbReference>
<evidence type="ECO:0000256" key="4">
    <source>
        <dbReference type="ARBA" id="ARBA00022605"/>
    </source>
</evidence>
<reference evidence="10 11" key="1">
    <citation type="submission" date="2017-10" db="EMBL/GenBank/DDBJ databases">
        <title>Bifidobacterium genomics.</title>
        <authorList>
            <person name="Lugli G.A."/>
            <person name="Milani C."/>
            <person name="Mancabelli L."/>
        </authorList>
    </citation>
    <scope>NUCLEOTIDE SEQUENCE [LARGE SCALE GENOMIC DNA]</scope>
    <source>
        <strain evidence="10 11">1542B</strain>
    </source>
</reference>
<evidence type="ECO:0000256" key="5">
    <source>
        <dbReference type="ARBA" id="ARBA00023154"/>
    </source>
</evidence>
<keyword evidence="5 8" id="KW-0457">Lysine biosynthesis</keyword>
<evidence type="ECO:0000313" key="10">
    <source>
        <dbReference type="EMBL" id="PKU92999.1"/>
    </source>
</evidence>
<dbReference type="GO" id="GO:0005829">
    <property type="term" value="C:cytosol"/>
    <property type="evidence" value="ECO:0007669"/>
    <property type="project" value="TreeGrafter"/>
</dbReference>
<feature type="binding site" evidence="8">
    <location>
        <position position="41"/>
    </location>
    <ligand>
        <name>substrate</name>
    </ligand>
</feature>
<dbReference type="NCBIfam" id="TIGR00652">
    <property type="entry name" value="DapF"/>
    <property type="match status" value="1"/>
</dbReference>
<feature type="active site" description="Proton acceptor" evidence="8">
    <location>
        <position position="272"/>
    </location>
</feature>
<evidence type="ECO:0000313" key="11">
    <source>
        <dbReference type="Proteomes" id="UP000233727"/>
    </source>
</evidence>
<keyword evidence="4 8" id="KW-0028">Amino-acid biosynthesis</keyword>
<comment type="caution">
    <text evidence="8">Lacks conserved residue(s) required for the propagation of feature annotation.</text>
</comment>
<comment type="caution">
    <text evidence="10">The sequence shown here is derived from an EMBL/GenBank/DDBJ whole genome shotgun (WGS) entry which is preliminary data.</text>
</comment>
<evidence type="ECO:0000256" key="1">
    <source>
        <dbReference type="ARBA" id="ARBA00005196"/>
    </source>
</evidence>
<comment type="pathway">
    <text evidence="1 8">Amino-acid biosynthesis; L-lysine biosynthesis via DAP pathway; DL-2,6-diaminopimelate from LL-2,6-diaminopimelate: step 1/1.</text>
</comment>
<feature type="active site" description="Proton donor" evidence="8">
    <location>
        <position position="117"/>
    </location>
</feature>
<comment type="catalytic activity">
    <reaction evidence="7 8">
        <text>(2S,6S)-2,6-diaminopimelate = meso-2,6-diaminopimelate</text>
        <dbReference type="Rhea" id="RHEA:15393"/>
        <dbReference type="ChEBI" id="CHEBI:57609"/>
        <dbReference type="ChEBI" id="CHEBI:57791"/>
        <dbReference type="EC" id="5.1.1.7"/>
    </reaction>
</comment>
<feature type="site" description="Could be important to modulate the pK values of the two catalytic cysteine residues" evidence="8">
    <location>
        <position position="263"/>
    </location>
</feature>
<dbReference type="EMBL" id="PCGY01000010">
    <property type="protein sequence ID" value="PKU92999.1"/>
    <property type="molecule type" value="Genomic_DNA"/>
</dbReference>
<dbReference type="Proteomes" id="UP000233727">
    <property type="component" value="Unassembled WGS sequence"/>
</dbReference>
<keyword evidence="8" id="KW-0963">Cytoplasm</keyword>
<feature type="binding site" evidence="8">
    <location>
        <begin position="273"/>
        <end position="274"/>
    </location>
    <ligand>
        <name>substrate</name>
    </ligand>
</feature>
<feature type="binding site" evidence="8">
    <location>
        <position position="108"/>
    </location>
    <ligand>
        <name>substrate</name>
    </ligand>
</feature>
<dbReference type="GO" id="GO:0009089">
    <property type="term" value="P:lysine biosynthetic process via diaminopimelate"/>
    <property type="evidence" value="ECO:0007669"/>
    <property type="project" value="UniProtKB-UniRule"/>
</dbReference>
<comment type="subunit">
    <text evidence="8">Homodimer.</text>
</comment>
<dbReference type="STRING" id="33905.BTHE_0823"/>
<dbReference type="EC" id="5.1.1.7" evidence="3 8"/>
<dbReference type="UniPathway" id="UPA00034">
    <property type="reaction ID" value="UER00025"/>
</dbReference>
<dbReference type="PROSITE" id="PS01326">
    <property type="entry name" value="DAP_EPIMERASE"/>
    <property type="match status" value="1"/>
</dbReference>
<comment type="function">
    <text evidence="8">Catalyzes the stereoinversion of LL-2,6-diaminopimelate (L,L-DAP) to meso-diaminopimelate (meso-DAP), a precursor of L-lysine and an essential component of the bacterial peptidoglycan.</text>
</comment>
<dbReference type="PANTHER" id="PTHR31689">
    <property type="entry name" value="DIAMINOPIMELATE EPIMERASE, CHLOROPLASTIC"/>
    <property type="match status" value="1"/>
</dbReference>
<name>A0A2N3QMT4_9BIFI</name>
<dbReference type="AlphaFoldDB" id="A0A2N3QMT4"/>
<dbReference type="InterPro" id="IPR018510">
    <property type="entry name" value="DAP_epimerase_AS"/>
</dbReference>
<dbReference type="Pfam" id="PF01678">
    <property type="entry name" value="DAP_epimerase"/>
    <property type="match status" value="2"/>
</dbReference>
<dbReference type="SUPFAM" id="SSF54506">
    <property type="entry name" value="Diaminopimelate epimerase-like"/>
    <property type="match status" value="2"/>
</dbReference>
<feature type="binding site" evidence="8">
    <location>
        <begin position="118"/>
        <end position="119"/>
    </location>
    <ligand>
        <name>substrate</name>
    </ligand>
</feature>
<evidence type="ECO:0000256" key="7">
    <source>
        <dbReference type="ARBA" id="ARBA00051712"/>
    </source>
</evidence>
<evidence type="ECO:0000256" key="3">
    <source>
        <dbReference type="ARBA" id="ARBA00013080"/>
    </source>
</evidence>
<dbReference type="HAMAP" id="MF_00197">
    <property type="entry name" value="DAP_epimerase"/>
    <property type="match status" value="1"/>
</dbReference>
<comment type="subcellular location">
    <subcellularLocation>
        <location evidence="8">Cytoplasm</location>
    </subcellularLocation>
</comment>
<gene>
    <name evidence="8" type="primary">dapF</name>
    <name evidence="10" type="ORF">CQR47_0484</name>
</gene>
<feature type="binding site" evidence="8">
    <location>
        <begin position="263"/>
        <end position="264"/>
    </location>
    <ligand>
        <name>substrate</name>
    </ligand>
</feature>
<evidence type="ECO:0000256" key="2">
    <source>
        <dbReference type="ARBA" id="ARBA00010219"/>
    </source>
</evidence>
<dbReference type="GO" id="GO:0008837">
    <property type="term" value="F:diaminopimelate epimerase activity"/>
    <property type="evidence" value="ECO:0007669"/>
    <property type="project" value="UniProtKB-UniRule"/>
</dbReference>
<proteinExistence type="inferred from homology"/>
<feature type="site" description="Could be important to modulate the pK values of the two catalytic cysteine residues" evidence="8">
    <location>
        <position position="204"/>
    </location>
</feature>
<dbReference type="PANTHER" id="PTHR31689:SF0">
    <property type="entry name" value="DIAMINOPIMELATE EPIMERASE"/>
    <property type="match status" value="1"/>
</dbReference>
<feature type="binding site" evidence="8">
    <location>
        <position position="202"/>
    </location>
    <ligand>
        <name>substrate</name>
    </ligand>
</feature>
<evidence type="ECO:0000256" key="8">
    <source>
        <dbReference type="HAMAP-Rule" id="MF_00197"/>
    </source>
</evidence>
<protein>
    <recommendedName>
        <fullName evidence="3 8">Diaminopimelate epimerase</fullName>
        <shortName evidence="8">DAP epimerase</shortName>
        <ecNumber evidence="3 8">5.1.1.7</ecNumber>
    </recommendedName>
    <alternativeName>
        <fullName evidence="8">PLP-independent amino acid racemase</fullName>
    </alternativeName>
</protein>
<sequence>MLINIRIRPLCDALSAILASKRYSDGMSIPHTVYKAHATGNDFVIYADPDGEFEPTADEVRFLCDRHFGIGGDGLLRLTHPEHVGDVSADTAADLHAQGAEWFMDYRNADGSLAEMCGNGTRATALFAQRLGYAQGVGGEPFRLGTRAGVKTLVSLGDMAPCGHDVFRVDMGPWKRGETDAFNVTIPGTDGSARGTFVDMGNPHVVSVLEDGESTLPAVEALNLVTKPEVAPVLESDQNAEFVRIDSQDAGTDTGKATMRVNERGVGETLSCGTGLCATGITLLAKTGIHHWTITVRGGTLQVDVRDDRVFLTGSATLVGRIDLL</sequence>
<evidence type="ECO:0000256" key="6">
    <source>
        <dbReference type="ARBA" id="ARBA00023235"/>
    </source>
</evidence>
<organism evidence="10 11">
    <name type="scientific">Bifidobacterium thermophilum</name>
    <dbReference type="NCBI Taxonomy" id="33905"/>
    <lineage>
        <taxon>Bacteria</taxon>
        <taxon>Bacillati</taxon>
        <taxon>Actinomycetota</taxon>
        <taxon>Actinomycetes</taxon>
        <taxon>Bifidobacteriales</taxon>
        <taxon>Bifidobacteriaceae</taxon>
        <taxon>Bifidobacterium</taxon>
    </lineage>
</organism>
<dbReference type="InterPro" id="IPR001653">
    <property type="entry name" value="DAP_epimerase_DapF"/>
</dbReference>
<accession>A0A2N3QMT4</accession>
<keyword evidence="6 8" id="KW-0413">Isomerase</keyword>
<feature type="active site" evidence="9">
    <location>
        <position position="117"/>
    </location>
</feature>